<dbReference type="PANTHER" id="PTHR31723">
    <property type="entry name" value="PATHOGENESIS-RELATED FAMILY PROTEIN"/>
    <property type="match status" value="1"/>
</dbReference>
<comment type="caution">
    <text evidence="2">The sequence shown here is derived from an EMBL/GenBank/DDBJ whole genome shotgun (WGS) entry which is preliminary data.</text>
</comment>
<evidence type="ECO:0000313" key="2">
    <source>
        <dbReference type="EMBL" id="CAF0796349.1"/>
    </source>
</evidence>
<organism evidence="2 4">
    <name type="scientific">Adineta steineri</name>
    <dbReference type="NCBI Taxonomy" id="433720"/>
    <lineage>
        <taxon>Eukaryota</taxon>
        <taxon>Metazoa</taxon>
        <taxon>Spiralia</taxon>
        <taxon>Gnathifera</taxon>
        <taxon>Rotifera</taxon>
        <taxon>Eurotatoria</taxon>
        <taxon>Bdelloidea</taxon>
        <taxon>Adinetida</taxon>
        <taxon>Adinetidae</taxon>
        <taxon>Adineta</taxon>
    </lineage>
</organism>
<reference evidence="2" key="1">
    <citation type="submission" date="2021-02" db="EMBL/GenBank/DDBJ databases">
        <authorList>
            <person name="Nowell W R."/>
        </authorList>
    </citation>
    <scope>NUCLEOTIDE SEQUENCE</scope>
</reference>
<proteinExistence type="predicted"/>
<dbReference type="PANTHER" id="PTHR31723:SF10">
    <property type="entry name" value="PATHOGEN-RELATED PROTEIN"/>
    <property type="match status" value="1"/>
</dbReference>
<dbReference type="AlphaFoldDB" id="A0A813SLU8"/>
<dbReference type="InterPro" id="IPR053218">
    <property type="entry name" value="Pathogen-related_defense"/>
</dbReference>
<protein>
    <submittedName>
        <fullName evidence="2">Uncharacterized protein</fullName>
    </submittedName>
</protein>
<dbReference type="SUPFAM" id="SSF54427">
    <property type="entry name" value="NTF2-like"/>
    <property type="match status" value="1"/>
</dbReference>
<evidence type="ECO:0000313" key="1">
    <source>
        <dbReference type="EMBL" id="CAF0760871.1"/>
    </source>
</evidence>
<keyword evidence="3" id="KW-1185">Reference proteome</keyword>
<sequence length="273" mass="31547">MSLPLYCIDKDAVLKDVSTDIKWRNGIPNYTKANSLFEKYKSTNHQPGSMISIVENIIKNWEKEVSHKTDPRQWTTVDLDNYRFSCNGQQKYSGWQMVKLGTYNALIGQTNYYDSNAITFEESHIAFKRSLGEGFAWEIVELYSGPPTITFTWKHFGRMTDYFSCPGLSGLVYKADPTNKMVKIYGMCKITVNENYQIQDLQVFYDPNQLFTQLTEICPFAPFMKLPNNNLTKNKANEKEQNNILPFSTNKNLKNEDYVKNSTNPQSKMCTIC</sequence>
<dbReference type="Proteomes" id="UP000663832">
    <property type="component" value="Unassembled WGS sequence"/>
</dbReference>
<dbReference type="EMBL" id="CAJNOM010000006">
    <property type="protein sequence ID" value="CAF0760871.1"/>
    <property type="molecule type" value="Genomic_DNA"/>
</dbReference>
<dbReference type="EMBL" id="CAJNOI010000012">
    <property type="protein sequence ID" value="CAF0796349.1"/>
    <property type="molecule type" value="Genomic_DNA"/>
</dbReference>
<dbReference type="InterPro" id="IPR032710">
    <property type="entry name" value="NTF2-like_dom_sf"/>
</dbReference>
<dbReference type="OrthoDB" id="65445at2759"/>
<accession>A0A813SLU8</accession>
<evidence type="ECO:0000313" key="4">
    <source>
        <dbReference type="Proteomes" id="UP000663877"/>
    </source>
</evidence>
<dbReference type="Proteomes" id="UP000663877">
    <property type="component" value="Unassembled WGS sequence"/>
</dbReference>
<evidence type="ECO:0000313" key="3">
    <source>
        <dbReference type="Proteomes" id="UP000663832"/>
    </source>
</evidence>
<name>A0A813SLU8_9BILA</name>
<gene>
    <name evidence="2" type="ORF">BJG266_LOCUS4956</name>
    <name evidence="1" type="ORF">QVE165_LOCUS2050</name>
</gene>